<organism evidence="2 3">
    <name type="scientific">Reyranella aquatilis</name>
    <dbReference type="NCBI Taxonomy" id="2035356"/>
    <lineage>
        <taxon>Bacteria</taxon>
        <taxon>Pseudomonadati</taxon>
        <taxon>Pseudomonadota</taxon>
        <taxon>Alphaproteobacteria</taxon>
        <taxon>Hyphomicrobiales</taxon>
        <taxon>Reyranellaceae</taxon>
        <taxon>Reyranella</taxon>
    </lineage>
</organism>
<comment type="caution">
    <text evidence="2">The sequence shown here is derived from an EMBL/GenBank/DDBJ whole genome shotgun (WGS) entry which is preliminary data.</text>
</comment>
<accession>A0ABS8L3R6</accession>
<protein>
    <submittedName>
        <fullName evidence="2">Uncharacterized protein</fullName>
    </submittedName>
</protein>
<reference evidence="2 3" key="1">
    <citation type="submission" date="2021-11" db="EMBL/GenBank/DDBJ databases">
        <authorList>
            <person name="Lee D.-H."/>
            <person name="Kim S.-B."/>
        </authorList>
    </citation>
    <scope>NUCLEOTIDE SEQUENCE [LARGE SCALE GENOMIC DNA]</scope>
    <source>
        <strain evidence="2 3">KCTC 52223</strain>
    </source>
</reference>
<gene>
    <name evidence="2" type="ORF">LJ725_26205</name>
</gene>
<feature type="region of interest" description="Disordered" evidence="1">
    <location>
        <begin position="1"/>
        <end position="29"/>
    </location>
</feature>
<name>A0ABS8L3R6_9HYPH</name>
<dbReference type="Proteomes" id="UP001198862">
    <property type="component" value="Unassembled WGS sequence"/>
</dbReference>
<proteinExistence type="predicted"/>
<dbReference type="RefSeq" id="WP_230553904.1">
    <property type="nucleotide sequence ID" value="NZ_JAJISD010000015.1"/>
</dbReference>
<evidence type="ECO:0000256" key="1">
    <source>
        <dbReference type="SAM" id="MobiDB-lite"/>
    </source>
</evidence>
<sequence>MLQRPPNGDRPVVPVTEPEPKAMPADGPDPRLVELVRLLARRAARQWYEKTMEERRAGRS</sequence>
<evidence type="ECO:0000313" key="2">
    <source>
        <dbReference type="EMBL" id="MCC8432483.1"/>
    </source>
</evidence>
<keyword evidence="3" id="KW-1185">Reference proteome</keyword>
<dbReference type="EMBL" id="JAJISD010000015">
    <property type="protein sequence ID" value="MCC8432483.1"/>
    <property type="molecule type" value="Genomic_DNA"/>
</dbReference>
<evidence type="ECO:0000313" key="3">
    <source>
        <dbReference type="Proteomes" id="UP001198862"/>
    </source>
</evidence>